<dbReference type="Proteomes" id="UP000177871">
    <property type="component" value="Unassembled WGS sequence"/>
</dbReference>
<dbReference type="GO" id="GO:0009432">
    <property type="term" value="P:SOS response"/>
    <property type="evidence" value="ECO:0007669"/>
    <property type="project" value="UniProtKB-UniRule"/>
</dbReference>
<evidence type="ECO:0000313" key="16">
    <source>
        <dbReference type="EMBL" id="OGG17728.1"/>
    </source>
</evidence>
<dbReference type="GO" id="GO:0006260">
    <property type="term" value="P:DNA replication"/>
    <property type="evidence" value="ECO:0007669"/>
    <property type="project" value="UniProtKB-UniRule"/>
</dbReference>
<evidence type="ECO:0000313" key="17">
    <source>
        <dbReference type="Proteomes" id="UP000177871"/>
    </source>
</evidence>
<evidence type="ECO:0000256" key="7">
    <source>
        <dbReference type="ARBA" id="ARBA00023015"/>
    </source>
</evidence>
<dbReference type="InterPro" id="IPR006199">
    <property type="entry name" value="LexA_DNA-bd_dom"/>
</dbReference>
<keyword evidence="11 12" id="KW-0742">SOS response</keyword>
<dbReference type="InterPro" id="IPR036390">
    <property type="entry name" value="WH_DNA-bd_sf"/>
</dbReference>
<dbReference type="InterPro" id="IPR039418">
    <property type="entry name" value="LexA-like"/>
</dbReference>
<dbReference type="PANTHER" id="PTHR33516:SF2">
    <property type="entry name" value="LEXA REPRESSOR-RELATED"/>
    <property type="match status" value="1"/>
</dbReference>
<dbReference type="EMBL" id="MFJK01000017">
    <property type="protein sequence ID" value="OGG17728.1"/>
    <property type="molecule type" value="Genomic_DNA"/>
</dbReference>
<evidence type="ECO:0000256" key="6">
    <source>
        <dbReference type="ARBA" id="ARBA00022813"/>
    </source>
</evidence>
<dbReference type="Pfam" id="PF00717">
    <property type="entry name" value="Peptidase_S24"/>
    <property type="match status" value="1"/>
</dbReference>
<evidence type="ECO:0000256" key="3">
    <source>
        <dbReference type="ARBA" id="ARBA00022705"/>
    </source>
</evidence>
<organism evidence="16 17">
    <name type="scientific">Candidatus Gottesmanbacteria bacterium RIFCSPHIGHO2_01_FULL_47_48</name>
    <dbReference type="NCBI Taxonomy" id="1798381"/>
    <lineage>
        <taxon>Bacteria</taxon>
        <taxon>Candidatus Gottesmaniibacteriota</taxon>
    </lineage>
</organism>
<proteinExistence type="inferred from homology"/>
<keyword evidence="6 12" id="KW-0068">Autocatalytic cleavage</keyword>
<feature type="DNA-binding region" description="H-T-H motif" evidence="12">
    <location>
        <begin position="29"/>
        <end position="49"/>
    </location>
</feature>
<comment type="catalytic activity">
    <reaction evidence="12">
        <text>Hydrolysis of Ala-|-Gly bond in repressor LexA.</text>
        <dbReference type="EC" id="3.4.21.88"/>
    </reaction>
</comment>
<evidence type="ECO:0000256" key="13">
    <source>
        <dbReference type="RuleBase" id="RU003991"/>
    </source>
</evidence>
<dbReference type="GO" id="GO:0045892">
    <property type="term" value="P:negative regulation of DNA-templated transcription"/>
    <property type="evidence" value="ECO:0007669"/>
    <property type="project" value="UniProtKB-UniRule"/>
</dbReference>
<dbReference type="EC" id="3.4.21.88" evidence="12"/>
<feature type="site" description="Cleavage; by autolysis" evidence="12">
    <location>
        <begin position="95"/>
        <end position="96"/>
    </location>
</feature>
<keyword evidence="10 12" id="KW-0234">DNA repair</keyword>
<feature type="domain" description="LexA repressor DNA-binding" evidence="15">
    <location>
        <begin position="5"/>
        <end position="66"/>
    </location>
</feature>
<dbReference type="Pfam" id="PF01726">
    <property type="entry name" value="LexA_DNA_bind"/>
    <property type="match status" value="1"/>
</dbReference>
<dbReference type="InterPro" id="IPR006200">
    <property type="entry name" value="LexA"/>
</dbReference>
<dbReference type="CDD" id="cd06529">
    <property type="entry name" value="S24_LexA-like"/>
    <property type="match status" value="1"/>
</dbReference>
<accession>A0A1F5ZZ56</accession>
<dbReference type="AlphaFoldDB" id="A0A1F5ZZ56"/>
<evidence type="ECO:0000259" key="15">
    <source>
        <dbReference type="Pfam" id="PF01726"/>
    </source>
</evidence>
<evidence type="ECO:0000256" key="2">
    <source>
        <dbReference type="ARBA" id="ARBA00022491"/>
    </source>
</evidence>
<dbReference type="InterPro" id="IPR015927">
    <property type="entry name" value="Peptidase_S24_S26A/B/C"/>
</dbReference>
<protein>
    <recommendedName>
        <fullName evidence="12">LexA repressor</fullName>
        <ecNumber evidence="12">3.4.21.88</ecNumber>
    </recommendedName>
</protein>
<dbReference type="CDD" id="cd00090">
    <property type="entry name" value="HTH_ARSR"/>
    <property type="match status" value="1"/>
</dbReference>
<sequence>MPVVLYKRQRQILEFVQNFIKKYGYSPTLMEIAQAMGLSSPATVHEHIKILEKKGIIKRNLNEVRGIEIVQEFETGIVADATIGLELPLLGYIHAGSPLEPYDDPTATFKVSANLVPKNKIAFVLQVKGDSMIEDGIIPGDYVVLVKEENVKDGDIVVALIESGLATLKRIYREDGKVKLMPANSTMQPIYATDVQVQGKVAALIRKYV</sequence>
<dbReference type="STRING" id="1798381.A2721_00605"/>
<dbReference type="SUPFAM" id="SSF51306">
    <property type="entry name" value="LexA/Signal peptidase"/>
    <property type="match status" value="1"/>
</dbReference>
<evidence type="ECO:0000256" key="4">
    <source>
        <dbReference type="ARBA" id="ARBA00022763"/>
    </source>
</evidence>
<feature type="active site" description="For autocatalytic cleavage activity" evidence="12">
    <location>
        <position position="131"/>
    </location>
</feature>
<dbReference type="Gene3D" id="2.10.109.10">
    <property type="entry name" value="Umud Fragment, subunit A"/>
    <property type="match status" value="1"/>
</dbReference>
<keyword evidence="5 12" id="KW-0378">Hydrolase</keyword>
<keyword evidence="9 12" id="KW-0804">Transcription</keyword>
<feature type="active site" description="For autocatalytic cleavage activity" evidence="12">
    <location>
        <position position="169"/>
    </location>
</feature>
<keyword evidence="8 12" id="KW-0238">DNA-binding</keyword>
<dbReference type="PRINTS" id="PR00726">
    <property type="entry name" value="LEXASERPTASE"/>
</dbReference>
<comment type="caution">
    <text evidence="16">The sequence shown here is derived from an EMBL/GenBank/DDBJ whole genome shotgun (WGS) entry which is preliminary data.</text>
</comment>
<comment type="similarity">
    <text evidence="1 12 13">Belongs to the peptidase S24 family.</text>
</comment>
<evidence type="ECO:0000256" key="5">
    <source>
        <dbReference type="ARBA" id="ARBA00022801"/>
    </source>
</evidence>
<evidence type="ECO:0000259" key="14">
    <source>
        <dbReference type="Pfam" id="PF00717"/>
    </source>
</evidence>
<dbReference type="GO" id="GO:0003677">
    <property type="term" value="F:DNA binding"/>
    <property type="evidence" value="ECO:0007669"/>
    <property type="project" value="UniProtKB-UniRule"/>
</dbReference>
<dbReference type="Gene3D" id="1.10.10.10">
    <property type="entry name" value="Winged helix-like DNA-binding domain superfamily/Winged helix DNA-binding domain"/>
    <property type="match status" value="1"/>
</dbReference>
<reference evidence="16 17" key="1">
    <citation type="journal article" date="2016" name="Nat. Commun.">
        <title>Thousands of microbial genomes shed light on interconnected biogeochemical processes in an aquifer system.</title>
        <authorList>
            <person name="Anantharaman K."/>
            <person name="Brown C.T."/>
            <person name="Hug L.A."/>
            <person name="Sharon I."/>
            <person name="Castelle C.J."/>
            <person name="Probst A.J."/>
            <person name="Thomas B.C."/>
            <person name="Singh A."/>
            <person name="Wilkins M.J."/>
            <person name="Karaoz U."/>
            <person name="Brodie E.L."/>
            <person name="Williams K.H."/>
            <person name="Hubbard S.S."/>
            <person name="Banfield J.F."/>
        </authorList>
    </citation>
    <scope>NUCLEOTIDE SEQUENCE [LARGE SCALE GENOMIC DNA]</scope>
</reference>
<evidence type="ECO:0000256" key="9">
    <source>
        <dbReference type="ARBA" id="ARBA00023163"/>
    </source>
</evidence>
<keyword evidence="3 12" id="KW-0235">DNA replication</keyword>
<dbReference type="InterPro" id="IPR036286">
    <property type="entry name" value="LexA/Signal_pep-like_sf"/>
</dbReference>
<dbReference type="InterPro" id="IPR011991">
    <property type="entry name" value="ArsR-like_HTH"/>
</dbReference>
<dbReference type="NCBIfam" id="TIGR00498">
    <property type="entry name" value="lexA"/>
    <property type="match status" value="1"/>
</dbReference>
<evidence type="ECO:0000256" key="8">
    <source>
        <dbReference type="ARBA" id="ARBA00023125"/>
    </source>
</evidence>
<feature type="domain" description="Peptidase S24/S26A/S26B/S26C" evidence="14">
    <location>
        <begin position="88"/>
        <end position="201"/>
    </location>
</feature>
<dbReference type="GO" id="GO:0006508">
    <property type="term" value="P:proteolysis"/>
    <property type="evidence" value="ECO:0007669"/>
    <property type="project" value="InterPro"/>
</dbReference>
<dbReference type="GO" id="GO:0004252">
    <property type="term" value="F:serine-type endopeptidase activity"/>
    <property type="evidence" value="ECO:0007669"/>
    <property type="project" value="UniProtKB-UniRule"/>
</dbReference>
<gene>
    <name evidence="12" type="primary">lexA</name>
    <name evidence="16" type="ORF">A2721_00605</name>
</gene>
<keyword evidence="2 12" id="KW-0678">Repressor</keyword>
<dbReference type="InterPro" id="IPR050077">
    <property type="entry name" value="LexA_repressor"/>
</dbReference>
<keyword evidence="4 12" id="KW-0227">DNA damage</keyword>
<dbReference type="InterPro" id="IPR036388">
    <property type="entry name" value="WH-like_DNA-bd_sf"/>
</dbReference>
<evidence type="ECO:0000256" key="12">
    <source>
        <dbReference type="HAMAP-Rule" id="MF_00015"/>
    </source>
</evidence>
<comment type="subunit">
    <text evidence="12">Homodimer.</text>
</comment>
<dbReference type="SUPFAM" id="SSF46785">
    <property type="entry name" value="Winged helix' DNA-binding domain"/>
    <property type="match status" value="1"/>
</dbReference>
<dbReference type="GO" id="GO:0006281">
    <property type="term" value="P:DNA repair"/>
    <property type="evidence" value="ECO:0007669"/>
    <property type="project" value="UniProtKB-UniRule"/>
</dbReference>
<comment type="function">
    <text evidence="12">Represses a number of genes involved in the response to DNA damage (SOS response), including recA and lexA. In the presence of single-stranded DNA, RecA interacts with LexA causing an autocatalytic cleavage which disrupts the DNA-binding part of LexA, leading to derepression of the SOS regulon and eventually DNA repair.</text>
</comment>
<evidence type="ECO:0000256" key="1">
    <source>
        <dbReference type="ARBA" id="ARBA00007484"/>
    </source>
</evidence>
<name>A0A1F5ZZ56_9BACT</name>
<dbReference type="PANTHER" id="PTHR33516">
    <property type="entry name" value="LEXA REPRESSOR"/>
    <property type="match status" value="1"/>
</dbReference>
<dbReference type="HAMAP" id="MF_00015">
    <property type="entry name" value="LexA"/>
    <property type="match status" value="1"/>
</dbReference>
<evidence type="ECO:0000256" key="11">
    <source>
        <dbReference type="ARBA" id="ARBA00023236"/>
    </source>
</evidence>
<keyword evidence="7 12" id="KW-0805">Transcription regulation</keyword>
<evidence type="ECO:0000256" key="10">
    <source>
        <dbReference type="ARBA" id="ARBA00023204"/>
    </source>
</evidence>
<dbReference type="InterPro" id="IPR006197">
    <property type="entry name" value="Peptidase_S24_LexA"/>
</dbReference>